<dbReference type="PATRIC" id="fig|329854.7.peg.1756"/>
<feature type="domain" description="SusD-like N-terminal" evidence="8">
    <location>
        <begin position="20"/>
        <end position="219"/>
    </location>
</feature>
<dbReference type="Proteomes" id="UP000070319">
    <property type="component" value="Unassembled WGS sequence"/>
</dbReference>
<dbReference type="Gene3D" id="1.25.40.390">
    <property type="match status" value="1"/>
</dbReference>
<feature type="chain" id="PRO_5007487385" evidence="6">
    <location>
        <begin position="23"/>
        <end position="636"/>
    </location>
</feature>
<proteinExistence type="inferred from homology"/>
<accession>A0A139LL59</accession>
<dbReference type="InterPro" id="IPR033985">
    <property type="entry name" value="SusD-like_N"/>
</dbReference>
<dbReference type="Pfam" id="PF07980">
    <property type="entry name" value="SusD_RagB"/>
    <property type="match status" value="1"/>
</dbReference>
<gene>
    <name evidence="9" type="ORF">HMPREF2531_01725</name>
</gene>
<dbReference type="InterPro" id="IPR012944">
    <property type="entry name" value="SusD_RagB_dom"/>
</dbReference>
<dbReference type="Pfam" id="PF14322">
    <property type="entry name" value="SusD-like_3"/>
    <property type="match status" value="1"/>
</dbReference>
<evidence type="ECO:0000259" key="7">
    <source>
        <dbReference type="Pfam" id="PF07980"/>
    </source>
</evidence>
<evidence type="ECO:0000313" key="9">
    <source>
        <dbReference type="EMBL" id="KXT52145.1"/>
    </source>
</evidence>
<keyword evidence="5" id="KW-0998">Cell outer membrane</keyword>
<reference evidence="9 10" key="1">
    <citation type="submission" date="2016-02" db="EMBL/GenBank/DDBJ databases">
        <authorList>
            <person name="Wen L."/>
            <person name="He K."/>
            <person name="Yang H."/>
        </authorList>
    </citation>
    <scope>NUCLEOTIDE SEQUENCE [LARGE SCALE GENOMIC DNA]</scope>
    <source>
        <strain evidence="9 10">KLE1704</strain>
    </source>
</reference>
<dbReference type="EMBL" id="LTDF01000070">
    <property type="protein sequence ID" value="KXT52145.1"/>
    <property type="molecule type" value="Genomic_DNA"/>
</dbReference>
<evidence type="ECO:0000256" key="3">
    <source>
        <dbReference type="ARBA" id="ARBA00022729"/>
    </source>
</evidence>
<dbReference type="AlphaFoldDB" id="A0A139LL59"/>
<feature type="signal peptide" evidence="6">
    <location>
        <begin position="1"/>
        <end position="22"/>
    </location>
</feature>
<feature type="domain" description="RagB/SusD" evidence="7">
    <location>
        <begin position="325"/>
        <end position="636"/>
    </location>
</feature>
<protein>
    <submittedName>
        <fullName evidence="9">SusD family protein</fullName>
    </submittedName>
</protein>
<evidence type="ECO:0000256" key="1">
    <source>
        <dbReference type="ARBA" id="ARBA00004442"/>
    </source>
</evidence>
<sequence>MKLRNIILFAVVALLVSSCDFLDKMPDDQKTMDMVWKNRKETEAYLYSVYSQLPIEHSIWGDAPWVGASDECDMIWERYCTASMNVGNWGPNNLEWDQWGNYYKAIRASFVFENNVDLCEELTAELKKQYKAEVKFLRGFYYWKLLQQYGPFVLIDKEEPMDSDWNSFPRTPYDDCVSYIIRMLDEAYPDLPFSWQVDRTWLGKPDKVACLAVKSEVTLMAASPQWNGNKAYASFKNNDGTPLVNTTYSEQKWKDAATAAKAVITAAENSSEVRIALYRNDENGDGTFNPYKSVRNVHLEKWNCEVLWAVTKCDANGFEKHACPRPGGWNGMAPTQRLVDAFYMANGYTIDDEEGGYVEEGFADEAHSNWLNDNVNEIRDGNSWGHRKGEWNMYANREARFYASILYNGHPVLQVAAADRDIYSSEKNKDGWGRVELYGSGVSGANGVSDHSATGYLVNKFIHYDSNPYRGQYYGWRQHTYIRLAGIYLNYIEALNEYDPNNSDIKRYWDKIRERAGLPSIFDTHPEIKGNTELQAEYIIRERQVELCFEADRYFTTRRRLLSGKTDTKHTPDRRMYGDNGNMYGMNVFAGDSFESTEFYQRTVFERRVFEDKMYLYPISQDEIDRNNSLVQNPGW</sequence>
<evidence type="ECO:0000256" key="2">
    <source>
        <dbReference type="ARBA" id="ARBA00006275"/>
    </source>
</evidence>
<comment type="subcellular location">
    <subcellularLocation>
        <location evidence="1">Cell outer membrane</location>
    </subcellularLocation>
</comment>
<dbReference type="RefSeq" id="WP_082788023.1">
    <property type="nucleotide sequence ID" value="NZ_KQ968690.1"/>
</dbReference>
<evidence type="ECO:0000259" key="8">
    <source>
        <dbReference type="Pfam" id="PF14322"/>
    </source>
</evidence>
<keyword evidence="3 6" id="KW-0732">Signal</keyword>
<dbReference type="SUPFAM" id="SSF48452">
    <property type="entry name" value="TPR-like"/>
    <property type="match status" value="1"/>
</dbReference>
<dbReference type="PROSITE" id="PS51257">
    <property type="entry name" value="PROKAR_LIPOPROTEIN"/>
    <property type="match status" value="1"/>
</dbReference>
<dbReference type="GO" id="GO:0009279">
    <property type="term" value="C:cell outer membrane"/>
    <property type="evidence" value="ECO:0007669"/>
    <property type="project" value="UniProtKB-SubCell"/>
</dbReference>
<keyword evidence="4" id="KW-0472">Membrane</keyword>
<evidence type="ECO:0000256" key="4">
    <source>
        <dbReference type="ARBA" id="ARBA00023136"/>
    </source>
</evidence>
<evidence type="ECO:0000256" key="5">
    <source>
        <dbReference type="ARBA" id="ARBA00023237"/>
    </source>
</evidence>
<comment type="caution">
    <text evidence="9">The sequence shown here is derived from an EMBL/GenBank/DDBJ whole genome shotgun (WGS) entry which is preliminary data.</text>
</comment>
<evidence type="ECO:0000256" key="6">
    <source>
        <dbReference type="SAM" id="SignalP"/>
    </source>
</evidence>
<organism evidence="9">
    <name type="scientific">Bacteroides intestinalis</name>
    <dbReference type="NCBI Taxonomy" id="329854"/>
    <lineage>
        <taxon>Bacteria</taxon>
        <taxon>Pseudomonadati</taxon>
        <taxon>Bacteroidota</taxon>
        <taxon>Bacteroidia</taxon>
        <taxon>Bacteroidales</taxon>
        <taxon>Bacteroidaceae</taxon>
        <taxon>Bacteroides</taxon>
    </lineage>
</organism>
<evidence type="ECO:0000313" key="10">
    <source>
        <dbReference type="Proteomes" id="UP000070319"/>
    </source>
</evidence>
<comment type="similarity">
    <text evidence="2">Belongs to the SusD family.</text>
</comment>
<dbReference type="InterPro" id="IPR011990">
    <property type="entry name" value="TPR-like_helical_dom_sf"/>
</dbReference>
<name>A0A139LL59_9BACE</name>